<comment type="cofactor">
    <cofactor evidence="1">
        <name>[4Fe-4S] cluster</name>
        <dbReference type="ChEBI" id="CHEBI:49883"/>
    </cofactor>
</comment>
<evidence type="ECO:0000256" key="3">
    <source>
        <dbReference type="ARBA" id="ARBA00022723"/>
    </source>
</evidence>
<evidence type="ECO:0000259" key="7">
    <source>
        <dbReference type="PROSITE" id="PS51918"/>
    </source>
</evidence>
<accession>A0ABN6M360</accession>
<evidence type="ECO:0000256" key="5">
    <source>
        <dbReference type="ARBA" id="ARBA00023014"/>
    </source>
</evidence>
<dbReference type="SFLD" id="SFLDG01082">
    <property type="entry name" value="B12-binding_domain_containing"/>
    <property type="match status" value="1"/>
</dbReference>
<dbReference type="SMART" id="SM00729">
    <property type="entry name" value="Elp3"/>
    <property type="match status" value="1"/>
</dbReference>
<dbReference type="SFLD" id="SFLDG01123">
    <property type="entry name" value="methyltransferase_(Class_B)"/>
    <property type="match status" value="1"/>
</dbReference>
<dbReference type="InterPro" id="IPR023404">
    <property type="entry name" value="rSAM_horseshoe"/>
</dbReference>
<evidence type="ECO:0000256" key="4">
    <source>
        <dbReference type="ARBA" id="ARBA00023004"/>
    </source>
</evidence>
<keyword evidence="2" id="KW-0949">S-adenosyl-L-methionine</keyword>
<dbReference type="RefSeq" id="WP_284153387.1">
    <property type="nucleotide sequence ID" value="NZ_AP025516.1"/>
</dbReference>
<name>A0ABN6M360_9BACT</name>
<evidence type="ECO:0000313" key="8">
    <source>
        <dbReference type="EMBL" id="BDD86295.1"/>
    </source>
</evidence>
<dbReference type="InterPro" id="IPR051198">
    <property type="entry name" value="BchE-like"/>
</dbReference>
<feature type="domain" description="Radical SAM core" evidence="7">
    <location>
        <begin position="179"/>
        <end position="399"/>
    </location>
</feature>
<dbReference type="NCBIfam" id="TIGR04072">
    <property type="entry name" value="rSAM_ladder_B12"/>
    <property type="match status" value="1"/>
</dbReference>
<dbReference type="Proteomes" id="UP000830055">
    <property type="component" value="Chromosome"/>
</dbReference>
<dbReference type="InterPro" id="IPR006638">
    <property type="entry name" value="Elp3/MiaA/NifB-like_rSAM"/>
</dbReference>
<keyword evidence="4" id="KW-0408">Iron</keyword>
<keyword evidence="9" id="KW-1185">Reference proteome</keyword>
<keyword evidence="3" id="KW-0479">Metal-binding</keyword>
<dbReference type="InterPro" id="IPR023969">
    <property type="entry name" value="CHP04072_B12-bd/rSAM"/>
</dbReference>
<dbReference type="Pfam" id="PF04055">
    <property type="entry name" value="Radical_SAM"/>
    <property type="match status" value="1"/>
</dbReference>
<evidence type="ECO:0000313" key="9">
    <source>
        <dbReference type="Proteomes" id="UP000830055"/>
    </source>
</evidence>
<protein>
    <submittedName>
        <fullName evidence="8">B12-binding domain-containing radical SAM protein</fullName>
    </submittedName>
</protein>
<gene>
    <name evidence="8" type="ORF">DPPLL_06600</name>
</gene>
<reference evidence="8 9" key="1">
    <citation type="submission" date="2022-01" db="EMBL/GenBank/DDBJ databases">
        <title>Desulfofustis limnae sp. nov., a novel mesophilic sulfate-reducing bacterium isolated from marsh soil.</title>
        <authorList>
            <person name="Watanabe M."/>
            <person name="Takahashi A."/>
            <person name="Kojima H."/>
            <person name="Fukui M."/>
        </authorList>
    </citation>
    <scope>NUCLEOTIDE SEQUENCE [LARGE SCALE GENOMIC DNA]</scope>
    <source>
        <strain evidence="8 9">PPLL</strain>
    </source>
</reference>
<dbReference type="PROSITE" id="PS51332">
    <property type="entry name" value="B12_BINDING"/>
    <property type="match status" value="1"/>
</dbReference>
<dbReference type="PROSITE" id="PS51918">
    <property type="entry name" value="RADICAL_SAM"/>
    <property type="match status" value="1"/>
</dbReference>
<dbReference type="PANTHER" id="PTHR43409">
    <property type="entry name" value="ANAEROBIC MAGNESIUM-PROTOPORPHYRIN IX MONOMETHYL ESTER CYCLASE-RELATED"/>
    <property type="match status" value="1"/>
</dbReference>
<organism evidence="8 9">
    <name type="scientific">Desulfofustis limnaeus</name>
    <dbReference type="NCBI Taxonomy" id="2740163"/>
    <lineage>
        <taxon>Bacteria</taxon>
        <taxon>Pseudomonadati</taxon>
        <taxon>Thermodesulfobacteriota</taxon>
        <taxon>Desulfobulbia</taxon>
        <taxon>Desulfobulbales</taxon>
        <taxon>Desulfocapsaceae</taxon>
        <taxon>Desulfofustis</taxon>
    </lineage>
</organism>
<dbReference type="InterPro" id="IPR058240">
    <property type="entry name" value="rSAM_sf"/>
</dbReference>
<feature type="domain" description="B12-binding" evidence="6">
    <location>
        <begin position="5"/>
        <end position="142"/>
    </location>
</feature>
<evidence type="ECO:0000259" key="6">
    <source>
        <dbReference type="PROSITE" id="PS51332"/>
    </source>
</evidence>
<dbReference type="Gene3D" id="3.80.30.20">
    <property type="entry name" value="tm_1862 like domain"/>
    <property type="match status" value="1"/>
</dbReference>
<evidence type="ECO:0000256" key="2">
    <source>
        <dbReference type="ARBA" id="ARBA00022691"/>
    </source>
</evidence>
<dbReference type="SFLD" id="SFLDS00029">
    <property type="entry name" value="Radical_SAM"/>
    <property type="match status" value="1"/>
</dbReference>
<sequence length="448" mass="49568">MNILLISPNTLTVPYPVYPIGLDYVAAAVADRHQVRIADLNVVDRDALRRIIEELRPEVIGISCRNIDNTEAGAPLPFIDSYRELIAWLRRQSNAVLVLGGSGFTILPQPFLAAVGADFGIIGEGERFRSFIDALETGREVAALTGVITAGQPAVYPPPWSGEQQRLCADRTDHHQFYIANGGMLNLQTKRGCAFTCLYCPYPHIEGHRHRLQPPDQVARNARLLQEAGARYLFITDSAFNSDTPHSLAVARAFKKQGVTIPWGGFFAPLKPPDGYFQTMREAGLKHVEFGTESLCEQMLRVYRKPFRGDDVRAAHAQARAAGLHVAHYFLFGGPSESRATVTASLDAIEQLERAALFFFIGIRVYPNTLLYDIALAEGKITSQTNLLRPFFYEADGIDRTAVEALVVERAGGRANWIIGSGGETVAATIKTMHARRFSGPLWEYLIR</sequence>
<dbReference type="InterPro" id="IPR007197">
    <property type="entry name" value="rSAM"/>
</dbReference>
<dbReference type="InterPro" id="IPR006158">
    <property type="entry name" value="Cobalamin-bd"/>
</dbReference>
<keyword evidence="5" id="KW-0411">Iron-sulfur</keyword>
<proteinExistence type="predicted"/>
<dbReference type="Pfam" id="PF02310">
    <property type="entry name" value="B12-binding"/>
    <property type="match status" value="1"/>
</dbReference>
<dbReference type="EMBL" id="AP025516">
    <property type="protein sequence ID" value="BDD86295.1"/>
    <property type="molecule type" value="Genomic_DNA"/>
</dbReference>
<dbReference type="InterPro" id="IPR034466">
    <property type="entry name" value="Methyltransferase_Class_B"/>
</dbReference>
<evidence type="ECO:0000256" key="1">
    <source>
        <dbReference type="ARBA" id="ARBA00001966"/>
    </source>
</evidence>
<dbReference type="SUPFAM" id="SSF102114">
    <property type="entry name" value="Radical SAM enzymes"/>
    <property type="match status" value="1"/>
</dbReference>
<dbReference type="Gene3D" id="3.40.50.280">
    <property type="entry name" value="Cobalamin-binding domain"/>
    <property type="match status" value="1"/>
</dbReference>
<dbReference type="PANTHER" id="PTHR43409:SF16">
    <property type="entry name" value="SLR0320 PROTEIN"/>
    <property type="match status" value="1"/>
</dbReference>